<name>A0A8T9C3Z5_9HELO</name>
<dbReference type="GO" id="GO:0016491">
    <property type="term" value="F:oxidoreductase activity"/>
    <property type="evidence" value="ECO:0007669"/>
    <property type="project" value="UniProtKB-KW"/>
</dbReference>
<dbReference type="PROSITE" id="PS00606">
    <property type="entry name" value="KS3_1"/>
    <property type="match status" value="1"/>
</dbReference>
<dbReference type="InterPro" id="IPR016035">
    <property type="entry name" value="Acyl_Trfase/lysoPLipase"/>
</dbReference>
<dbReference type="InterPro" id="IPR049551">
    <property type="entry name" value="PKS_DH_C"/>
</dbReference>
<dbReference type="InterPro" id="IPR016039">
    <property type="entry name" value="Thiolase-like"/>
</dbReference>
<keyword evidence="2" id="KW-0597">Phosphoprotein</keyword>
<dbReference type="CDD" id="cd00833">
    <property type="entry name" value="PKS"/>
    <property type="match status" value="1"/>
</dbReference>
<dbReference type="Pfam" id="PF14765">
    <property type="entry name" value="PS-DH"/>
    <property type="match status" value="1"/>
</dbReference>
<dbReference type="InterPro" id="IPR049552">
    <property type="entry name" value="PKS_DH_N"/>
</dbReference>
<dbReference type="InterPro" id="IPR014031">
    <property type="entry name" value="Ketoacyl_synth_C"/>
</dbReference>
<dbReference type="PROSITE" id="PS52004">
    <property type="entry name" value="KS3_2"/>
    <property type="match status" value="1"/>
</dbReference>
<dbReference type="OrthoDB" id="329835at2759"/>
<keyword evidence="4" id="KW-0560">Oxidoreductase</keyword>
<evidence type="ECO:0000256" key="5">
    <source>
        <dbReference type="ARBA" id="ARBA00023268"/>
    </source>
</evidence>
<feature type="active site" description="Proton acceptor; for dehydratase activity" evidence="6">
    <location>
        <position position="986"/>
    </location>
</feature>
<dbReference type="AlphaFoldDB" id="A0A8T9C3Z5"/>
<dbReference type="InterPro" id="IPR020841">
    <property type="entry name" value="PKS_Beta-ketoAc_synthase_dom"/>
</dbReference>
<feature type="region of interest" description="C-terminal hotdog fold" evidence="6">
    <location>
        <begin position="1116"/>
        <end position="1247"/>
    </location>
</feature>
<dbReference type="Proteomes" id="UP000469558">
    <property type="component" value="Unassembled WGS sequence"/>
</dbReference>
<dbReference type="Gene3D" id="3.40.366.10">
    <property type="entry name" value="Malonyl-Coenzyme A Acyl Carrier Protein, domain 2"/>
    <property type="match status" value="1"/>
</dbReference>
<dbReference type="InterPro" id="IPR016036">
    <property type="entry name" value="Malonyl_transacylase_ACP-bd"/>
</dbReference>
<dbReference type="FunFam" id="3.40.47.10:FF:000019">
    <property type="entry name" value="Polyketide synthase type I"/>
    <property type="match status" value="1"/>
</dbReference>
<dbReference type="SUPFAM" id="SSF55048">
    <property type="entry name" value="Probable ACP-binding domain of malonyl-CoA ACP transacylase"/>
    <property type="match status" value="1"/>
</dbReference>
<sequence length="1247" mass="136502">MPIFQESGSTSPSDIDPKSIAVVGLSCRFPSEASNAESFWEFIKTGKSAYSDASKRWNVDAFHHTVRGRVNTSAAKGAHFLDQDLGAFDAGFFNISHNEAIALDPQQRFMLEITYEAFENAGITLDQLAGSQTGCYVGAYTSDWRETQFRDAESAPLYSINGTGFEFLSDKVSWFYDLKGPSMTIDTACSSSLVALHQACQSLQSGSSNMAIVGGTSLLLNPDVFLYLSNQKFLAQDRRSKSFDAKGDGYGRGEGCAAVILKRVDDAIRDGDPIRAIIRGSGANSDGKTKGITLPSAEAQADLIRRVYRDAGVDMSVTSYVEAHGTGTSAGDPIELRAIAETIGRAHDPDKKVIIGSVKPNIGHLEAAAGLAGLIKSVLALEKAIIPPNILFDTPNPNIPFEKWNLQVPIIPTPWVVRRIRRASVNSFGVGGTNAHVVIDDAENYLLSRGLKHAARIGAPAKQLWKPQPKTSEQKKRLFAISAQDQGGLIRQRQSLAAHLTKIRSTISQEDTYLRNLAYTLGERRSRLPWKSYVIASSIDTLVEGLEKVDPNSLSVRSNQAPRLGFVFTGQGAQWAKMGIELCQYKVFRQSVEAADDYLQSIGAPWSAMEELRKDENESQINLPEFSQPICTVLQIALVDLLTAWNIEPVAMTGHSSGEIAAAYSLGALSKEDAWKVAYWRGILSAQINTHAPDLKGAMLAVGTSEDQANELISKVTKGEINVACVNSDSSVTVSGDVSGIEELQSILQKEGVFERRLKVETAYHSHHMVTISNPYLDAIRDIQTMSSEKGKRMYSSVPGGFVEASELGAVHWVRNLVSPVLFSDAMLELLRPTHSDDLGTGNAVDIVVEVGPHPALGGPVKQILKANNITGVDYRSVISRGKNGVDFALAFAGAMYAQGVAVDMAGVNGDVDDFSAATQTLVNLPPYEWNHTRTFWSESRLNKQYRMREYPRQSLVGAPMPQYGESERLWRGFIRISEEPWIRDHKIQSSILYPAAGFIAMAIEGAFQLADKTREISKFRLRDIQISVAAVVTEDSELEAVLQLRPHLTATRDNSSAWLEFTVSTAASGQDLRQNCSGLLLLQYSSDDHSGPSFETNLENEYTVDQYRQAEATCKTAQSAEKFYENLESLGLGYGPTFRNMRTIHSNNNKHSCCTVEISDPGSMVVSSRLDRPHFIHPATLDAMFHAAFAAKGTMKTAMVPKCIEEIMISADIAFQPGSVFRGYATAEMSGFKDMNSDLHFLDEKL</sequence>
<dbReference type="Pfam" id="PF16197">
    <property type="entry name" value="KAsynt_C_assoc"/>
    <property type="match status" value="1"/>
</dbReference>
<dbReference type="InterPro" id="IPR050091">
    <property type="entry name" value="PKS_NRPS_Biosynth_Enz"/>
</dbReference>
<keyword evidence="3" id="KW-0808">Transferase</keyword>
<dbReference type="GO" id="GO:0044550">
    <property type="term" value="P:secondary metabolite biosynthetic process"/>
    <property type="evidence" value="ECO:0007669"/>
    <property type="project" value="TreeGrafter"/>
</dbReference>
<evidence type="ECO:0000313" key="10">
    <source>
        <dbReference type="Proteomes" id="UP000469558"/>
    </source>
</evidence>
<dbReference type="Pfam" id="PF02801">
    <property type="entry name" value="Ketoacyl-synt_C"/>
    <property type="match status" value="1"/>
</dbReference>
<evidence type="ECO:0000256" key="6">
    <source>
        <dbReference type="PROSITE-ProRule" id="PRU01363"/>
    </source>
</evidence>
<dbReference type="PANTHER" id="PTHR43775:SF29">
    <property type="entry name" value="ASPERFURANONE POLYKETIDE SYNTHASE AFOG-RELATED"/>
    <property type="match status" value="1"/>
</dbReference>
<dbReference type="InterPro" id="IPR001227">
    <property type="entry name" value="Ac_transferase_dom_sf"/>
</dbReference>
<evidence type="ECO:0000313" key="9">
    <source>
        <dbReference type="EMBL" id="TVY76085.1"/>
    </source>
</evidence>
<dbReference type="EMBL" id="QGMK01000868">
    <property type="protein sequence ID" value="TVY76085.1"/>
    <property type="molecule type" value="Genomic_DNA"/>
</dbReference>
<keyword evidence="5" id="KW-0511">Multifunctional enzyme</keyword>
<evidence type="ECO:0000256" key="4">
    <source>
        <dbReference type="ARBA" id="ARBA00023002"/>
    </source>
</evidence>
<dbReference type="SMART" id="SM00825">
    <property type="entry name" value="PKS_KS"/>
    <property type="match status" value="1"/>
</dbReference>
<organism evidence="9 10">
    <name type="scientific">Lachnellula suecica</name>
    <dbReference type="NCBI Taxonomy" id="602035"/>
    <lineage>
        <taxon>Eukaryota</taxon>
        <taxon>Fungi</taxon>
        <taxon>Dikarya</taxon>
        <taxon>Ascomycota</taxon>
        <taxon>Pezizomycotina</taxon>
        <taxon>Leotiomycetes</taxon>
        <taxon>Helotiales</taxon>
        <taxon>Lachnaceae</taxon>
        <taxon>Lachnellula</taxon>
    </lineage>
</organism>
<dbReference type="PROSITE" id="PS52019">
    <property type="entry name" value="PKS_MFAS_DH"/>
    <property type="match status" value="1"/>
</dbReference>
<dbReference type="SMART" id="SM00826">
    <property type="entry name" value="PKS_DH"/>
    <property type="match status" value="1"/>
</dbReference>
<dbReference type="SMART" id="SM00827">
    <property type="entry name" value="PKS_AT"/>
    <property type="match status" value="1"/>
</dbReference>
<evidence type="ECO:0000256" key="2">
    <source>
        <dbReference type="ARBA" id="ARBA00022553"/>
    </source>
</evidence>
<dbReference type="Gene3D" id="3.10.129.110">
    <property type="entry name" value="Polyketide synthase dehydratase"/>
    <property type="match status" value="1"/>
</dbReference>
<dbReference type="Pfam" id="PF00698">
    <property type="entry name" value="Acyl_transf_1"/>
    <property type="match status" value="1"/>
</dbReference>
<feature type="domain" description="Ketosynthase family 3 (KS3)" evidence="7">
    <location>
        <begin position="17"/>
        <end position="441"/>
    </location>
</feature>
<keyword evidence="10" id="KW-1185">Reference proteome</keyword>
<keyword evidence="1" id="KW-0596">Phosphopantetheine</keyword>
<feature type="non-terminal residue" evidence="9">
    <location>
        <position position="1"/>
    </location>
</feature>
<dbReference type="InterPro" id="IPR020807">
    <property type="entry name" value="PKS_DH"/>
</dbReference>
<dbReference type="PANTHER" id="PTHR43775">
    <property type="entry name" value="FATTY ACID SYNTHASE"/>
    <property type="match status" value="1"/>
</dbReference>
<proteinExistence type="predicted"/>
<evidence type="ECO:0000256" key="3">
    <source>
        <dbReference type="ARBA" id="ARBA00022679"/>
    </source>
</evidence>
<feature type="region of interest" description="N-terminal hotdog fold" evidence="6">
    <location>
        <begin position="954"/>
        <end position="1088"/>
    </location>
</feature>
<feature type="domain" description="PKS/mFAS DH" evidence="8">
    <location>
        <begin position="954"/>
        <end position="1247"/>
    </location>
</feature>
<evidence type="ECO:0000256" key="1">
    <source>
        <dbReference type="ARBA" id="ARBA00022450"/>
    </source>
</evidence>
<reference evidence="9 10" key="1">
    <citation type="submission" date="2018-05" db="EMBL/GenBank/DDBJ databases">
        <title>Genome sequencing and assembly of the regulated plant pathogen Lachnellula willkommii and related sister species for the development of diagnostic species identification markers.</title>
        <authorList>
            <person name="Giroux E."/>
            <person name="Bilodeau G."/>
        </authorList>
    </citation>
    <scope>NUCLEOTIDE SEQUENCE [LARGE SCALE GENOMIC DNA]</scope>
    <source>
        <strain evidence="9 10">CBS 268.59</strain>
    </source>
</reference>
<comment type="caution">
    <text evidence="9">The sequence shown here is derived from an EMBL/GenBank/DDBJ whole genome shotgun (WGS) entry which is preliminary data.</text>
</comment>
<dbReference type="InterPro" id="IPR042104">
    <property type="entry name" value="PKS_dehydratase_sf"/>
</dbReference>
<dbReference type="Pfam" id="PF21089">
    <property type="entry name" value="PKS_DH_N"/>
    <property type="match status" value="1"/>
</dbReference>
<dbReference type="Gene3D" id="3.40.47.10">
    <property type="match status" value="1"/>
</dbReference>
<dbReference type="GO" id="GO:0006633">
    <property type="term" value="P:fatty acid biosynthetic process"/>
    <property type="evidence" value="ECO:0007669"/>
    <property type="project" value="InterPro"/>
</dbReference>
<dbReference type="InterPro" id="IPR014030">
    <property type="entry name" value="Ketoacyl_synth_N"/>
</dbReference>
<feature type="active site" description="Proton donor; for dehydratase activity" evidence="6">
    <location>
        <position position="1183"/>
    </location>
</feature>
<dbReference type="InterPro" id="IPR014043">
    <property type="entry name" value="Acyl_transferase_dom"/>
</dbReference>
<gene>
    <name evidence="9" type="primary">curS1</name>
    <name evidence="9" type="ORF">LSUE1_G008346</name>
</gene>
<dbReference type="SUPFAM" id="SSF53901">
    <property type="entry name" value="Thiolase-like"/>
    <property type="match status" value="1"/>
</dbReference>
<dbReference type="InterPro" id="IPR018201">
    <property type="entry name" value="Ketoacyl_synth_AS"/>
</dbReference>
<dbReference type="GO" id="GO:0004315">
    <property type="term" value="F:3-oxoacyl-[acyl-carrier-protein] synthase activity"/>
    <property type="evidence" value="ECO:0007669"/>
    <property type="project" value="InterPro"/>
</dbReference>
<accession>A0A8T9C3Z5</accession>
<dbReference type="InterPro" id="IPR049900">
    <property type="entry name" value="PKS_mFAS_DH"/>
</dbReference>
<dbReference type="GO" id="GO:0004312">
    <property type="term" value="F:fatty acid synthase activity"/>
    <property type="evidence" value="ECO:0007669"/>
    <property type="project" value="TreeGrafter"/>
</dbReference>
<dbReference type="InterPro" id="IPR032821">
    <property type="entry name" value="PKS_assoc"/>
</dbReference>
<evidence type="ECO:0000259" key="8">
    <source>
        <dbReference type="PROSITE" id="PS52019"/>
    </source>
</evidence>
<dbReference type="Pfam" id="PF00109">
    <property type="entry name" value="ketoacyl-synt"/>
    <property type="match status" value="1"/>
</dbReference>
<evidence type="ECO:0000259" key="7">
    <source>
        <dbReference type="PROSITE" id="PS52004"/>
    </source>
</evidence>
<protein>
    <submittedName>
        <fullName evidence="9">Highly reducing polyketide synthase</fullName>
    </submittedName>
</protein>
<dbReference type="SUPFAM" id="SSF52151">
    <property type="entry name" value="FabD/lysophospholipase-like"/>
    <property type="match status" value="1"/>
</dbReference>